<feature type="transmembrane region" description="Helical" evidence="5">
    <location>
        <begin position="145"/>
        <end position="165"/>
    </location>
</feature>
<keyword evidence="6" id="KW-0808">Transferase</keyword>
<keyword evidence="7" id="KW-1185">Reference proteome</keyword>
<feature type="transmembrane region" description="Helical" evidence="5">
    <location>
        <begin position="199"/>
        <end position="222"/>
    </location>
</feature>
<gene>
    <name evidence="6" type="primary">ubiA</name>
    <name evidence="6" type="ORF">C446_01723</name>
</gene>
<evidence type="ECO:0000313" key="7">
    <source>
        <dbReference type="Proteomes" id="UP000011607"/>
    </source>
</evidence>
<name>M0MJT8_9EURY</name>
<dbReference type="PANTHER" id="PTHR42723">
    <property type="entry name" value="CHLOROPHYLL SYNTHASE"/>
    <property type="match status" value="1"/>
</dbReference>
<feature type="transmembrane region" description="Helical" evidence="5">
    <location>
        <begin position="70"/>
        <end position="88"/>
    </location>
</feature>
<comment type="subcellular location">
    <subcellularLocation>
        <location evidence="1">Cell membrane</location>
        <topology evidence="1">Multi-pass membrane protein</topology>
    </subcellularLocation>
</comment>
<dbReference type="PANTHER" id="PTHR42723:SF1">
    <property type="entry name" value="CHLOROPHYLL SYNTHASE, CHLOROPLASTIC"/>
    <property type="match status" value="1"/>
</dbReference>
<dbReference type="GO" id="GO:0005886">
    <property type="term" value="C:plasma membrane"/>
    <property type="evidence" value="ECO:0007669"/>
    <property type="project" value="UniProtKB-SubCell"/>
</dbReference>
<dbReference type="STRING" id="1227454.C446_01723"/>
<feature type="transmembrane region" description="Helical" evidence="5">
    <location>
        <begin position="94"/>
        <end position="110"/>
    </location>
</feature>
<accession>M0MJT8</accession>
<sequence length="267" mass="28509">MVHSNLFISLSTTSVAVTTVLLAGLPLEALPLFIVFAATLFVYTVNRFTDLEEDQRNVPKRAAFTRRYGRVWLALGVGLYLAAIAVAVALGLPGAGYLLLPLAVALLYSVGGVKQVFLVKNLFVGVAWGVIPLGVGYYYGQLWTLEILAIAGYVTAMITVAAVIFDVKDIEGDREEGIATVPNRLGPAATRRYSQAANAAIAAAVGVLVVATSLSPAFLALLAMNGYVAGYIPFARPDRGPLYYGFVVDGEHVFLVVVIAALEWLVW</sequence>
<proteinExistence type="predicted"/>
<feature type="transmembrane region" description="Helical" evidence="5">
    <location>
        <begin position="242"/>
        <end position="266"/>
    </location>
</feature>
<evidence type="ECO:0000256" key="2">
    <source>
        <dbReference type="ARBA" id="ARBA00022692"/>
    </source>
</evidence>
<dbReference type="InterPro" id="IPR050475">
    <property type="entry name" value="Prenyltransferase_related"/>
</dbReference>
<keyword evidence="2 5" id="KW-0812">Transmembrane</keyword>
<dbReference type="PATRIC" id="fig|1227454.3.peg.341"/>
<dbReference type="GO" id="GO:0016765">
    <property type="term" value="F:transferase activity, transferring alkyl or aryl (other than methyl) groups"/>
    <property type="evidence" value="ECO:0007669"/>
    <property type="project" value="InterPro"/>
</dbReference>
<organism evidence="6 7">
    <name type="scientific">Halobiforma nitratireducens JCM 10879</name>
    <dbReference type="NCBI Taxonomy" id="1227454"/>
    <lineage>
        <taxon>Archaea</taxon>
        <taxon>Methanobacteriati</taxon>
        <taxon>Methanobacteriota</taxon>
        <taxon>Stenosarchaea group</taxon>
        <taxon>Halobacteria</taxon>
        <taxon>Halobacteriales</taxon>
        <taxon>Natrialbaceae</taxon>
        <taxon>Halobiforma</taxon>
    </lineage>
</organism>
<dbReference type="AlphaFoldDB" id="M0MJT8"/>
<evidence type="ECO:0000256" key="1">
    <source>
        <dbReference type="ARBA" id="ARBA00004651"/>
    </source>
</evidence>
<evidence type="ECO:0000256" key="4">
    <source>
        <dbReference type="ARBA" id="ARBA00023136"/>
    </source>
</evidence>
<dbReference type="InterPro" id="IPR000537">
    <property type="entry name" value="UbiA_prenyltransferase"/>
</dbReference>
<feature type="transmembrane region" description="Helical" evidence="5">
    <location>
        <begin position="122"/>
        <end position="139"/>
    </location>
</feature>
<dbReference type="InterPro" id="IPR044878">
    <property type="entry name" value="UbiA_sf"/>
</dbReference>
<dbReference type="Pfam" id="PF01040">
    <property type="entry name" value="UbiA"/>
    <property type="match status" value="1"/>
</dbReference>
<evidence type="ECO:0000256" key="5">
    <source>
        <dbReference type="SAM" id="Phobius"/>
    </source>
</evidence>
<protein>
    <submittedName>
        <fullName evidence="6">Prenyltransferase</fullName>
    </submittedName>
</protein>
<dbReference type="Gene3D" id="1.10.357.140">
    <property type="entry name" value="UbiA prenyltransferase"/>
    <property type="match status" value="1"/>
</dbReference>
<dbReference type="EMBL" id="AOMA01000012">
    <property type="protein sequence ID" value="EMA45957.1"/>
    <property type="molecule type" value="Genomic_DNA"/>
</dbReference>
<evidence type="ECO:0000256" key="3">
    <source>
        <dbReference type="ARBA" id="ARBA00022989"/>
    </source>
</evidence>
<evidence type="ECO:0000313" key="6">
    <source>
        <dbReference type="EMBL" id="EMA45957.1"/>
    </source>
</evidence>
<keyword evidence="4 5" id="KW-0472">Membrane</keyword>
<comment type="caution">
    <text evidence="6">The sequence shown here is derived from an EMBL/GenBank/DDBJ whole genome shotgun (WGS) entry which is preliminary data.</text>
</comment>
<dbReference type="eggNOG" id="arCOG00481">
    <property type="taxonomic scope" value="Archaea"/>
</dbReference>
<dbReference type="Proteomes" id="UP000011607">
    <property type="component" value="Unassembled WGS sequence"/>
</dbReference>
<dbReference type="Gene3D" id="1.20.120.1780">
    <property type="entry name" value="UbiA prenyltransferase"/>
    <property type="match status" value="1"/>
</dbReference>
<keyword evidence="3 5" id="KW-1133">Transmembrane helix</keyword>
<reference evidence="6 7" key="1">
    <citation type="journal article" date="2014" name="PLoS Genet.">
        <title>Phylogenetically driven sequencing of extremely halophilic archaea reveals strategies for static and dynamic osmo-response.</title>
        <authorList>
            <person name="Becker E.A."/>
            <person name="Seitzer P.M."/>
            <person name="Tritt A."/>
            <person name="Larsen D."/>
            <person name="Krusor M."/>
            <person name="Yao A.I."/>
            <person name="Wu D."/>
            <person name="Madern D."/>
            <person name="Eisen J.A."/>
            <person name="Darling A.E."/>
            <person name="Facciotti M.T."/>
        </authorList>
    </citation>
    <scope>NUCLEOTIDE SEQUENCE [LARGE SCALE GENOMIC DNA]</scope>
    <source>
        <strain evidence="6 7">JCM 10879</strain>
    </source>
</reference>